<comment type="caution">
    <text evidence="1">The sequence shown here is derived from an EMBL/GenBank/DDBJ whole genome shotgun (WGS) entry which is preliminary data.</text>
</comment>
<reference evidence="1" key="2">
    <citation type="journal article" date="2021" name="PeerJ">
        <title>Extensive microbial diversity within the chicken gut microbiome revealed by metagenomics and culture.</title>
        <authorList>
            <person name="Gilroy R."/>
            <person name="Ravi A."/>
            <person name="Getino M."/>
            <person name="Pursley I."/>
            <person name="Horton D.L."/>
            <person name="Alikhan N.F."/>
            <person name="Baker D."/>
            <person name="Gharbi K."/>
            <person name="Hall N."/>
            <person name="Watson M."/>
            <person name="Adriaenssens E.M."/>
            <person name="Foster-Nyarko E."/>
            <person name="Jarju S."/>
            <person name="Secka A."/>
            <person name="Antonio M."/>
            <person name="Oren A."/>
            <person name="Chaudhuri R.R."/>
            <person name="La Ragione R."/>
            <person name="Hildebrand F."/>
            <person name="Pallen M.J."/>
        </authorList>
    </citation>
    <scope>NUCLEOTIDE SEQUENCE</scope>
    <source>
        <strain evidence="1">G3-3990</strain>
    </source>
</reference>
<organism evidence="1 2">
    <name type="scientific">Candidatus Gallipaludibacter merdavium</name>
    <dbReference type="NCBI Taxonomy" id="2840839"/>
    <lineage>
        <taxon>Bacteria</taxon>
        <taxon>Pseudomonadati</taxon>
        <taxon>Bacteroidota</taxon>
        <taxon>Bacteroidia</taxon>
        <taxon>Bacteroidales</taxon>
        <taxon>Candidatus Gallipaludibacter</taxon>
    </lineage>
</organism>
<evidence type="ECO:0000313" key="1">
    <source>
        <dbReference type="EMBL" id="MBO8460105.1"/>
    </source>
</evidence>
<gene>
    <name evidence="1" type="ORF">IAA73_07225</name>
</gene>
<proteinExistence type="predicted"/>
<evidence type="ECO:0000313" key="2">
    <source>
        <dbReference type="Proteomes" id="UP000823641"/>
    </source>
</evidence>
<dbReference type="AlphaFoldDB" id="A0A9D9HUC4"/>
<dbReference type="EMBL" id="JADIMG010000072">
    <property type="protein sequence ID" value="MBO8460105.1"/>
    <property type="molecule type" value="Genomic_DNA"/>
</dbReference>
<name>A0A9D9HUC4_9BACT</name>
<protein>
    <submittedName>
        <fullName evidence="1">Uncharacterized protein</fullName>
    </submittedName>
</protein>
<sequence length="85" mass="9868">MENKVLQFDYAEPLIILSKENKSQAQKQMKTSKTAFSFCITLTIRYICKKNYGNFFTKPDRFIHASFCDERVGRNDHAKKGITIA</sequence>
<accession>A0A9D9HUC4</accession>
<dbReference type="Proteomes" id="UP000823641">
    <property type="component" value="Unassembled WGS sequence"/>
</dbReference>
<reference evidence="1" key="1">
    <citation type="submission" date="2020-10" db="EMBL/GenBank/DDBJ databases">
        <authorList>
            <person name="Gilroy R."/>
        </authorList>
    </citation>
    <scope>NUCLEOTIDE SEQUENCE</scope>
    <source>
        <strain evidence="1">G3-3990</strain>
    </source>
</reference>